<gene>
    <name evidence="2" type="ORF">KPSA3_02179</name>
</gene>
<dbReference type="EMBL" id="BGKA01000079">
    <property type="protein sequence ID" value="GBH16238.1"/>
    <property type="molecule type" value="Genomic_DNA"/>
</dbReference>
<dbReference type="InterPro" id="IPR054335">
    <property type="entry name" value="DuOB_dom"/>
</dbReference>
<organism evidence="2 3">
    <name type="scientific">Pseudomonas syringae pv. actinidiae</name>
    <dbReference type="NCBI Taxonomy" id="103796"/>
    <lineage>
        <taxon>Bacteria</taxon>
        <taxon>Pseudomonadati</taxon>
        <taxon>Pseudomonadota</taxon>
        <taxon>Gammaproteobacteria</taxon>
        <taxon>Pseudomonadales</taxon>
        <taxon>Pseudomonadaceae</taxon>
        <taxon>Pseudomonas</taxon>
        <taxon>Pseudomonas syringae</taxon>
    </lineage>
</organism>
<dbReference type="AlphaFoldDB" id="A0AAN4Q3X1"/>
<reference evidence="2 3" key="1">
    <citation type="submission" date="2018-04" db="EMBL/GenBank/DDBJ databases">
        <title>Draft genome sequence of Pseudomonas syringae pv. actinidiae biovar 3 strains isolated from kiwifruit in Kagawa prefecture.</title>
        <authorList>
            <person name="Tabuchi M."/>
            <person name="Saito M."/>
            <person name="Fujiwara S."/>
            <person name="Sasa N."/>
            <person name="Akimitsu K."/>
            <person name="Gomi K."/>
            <person name="Konishi-Sugita S."/>
            <person name="Hamano K."/>
            <person name="Kataoka I."/>
        </authorList>
    </citation>
    <scope>NUCLEOTIDE SEQUENCE [LARGE SCALE GENOMIC DNA]</scope>
    <source>
        <strain evidence="2 3">MAFF212211</strain>
    </source>
</reference>
<evidence type="ECO:0000313" key="2">
    <source>
        <dbReference type="EMBL" id="GBH16238.1"/>
    </source>
</evidence>
<proteinExistence type="predicted"/>
<accession>A0AAN4Q3X1</accession>
<comment type="caution">
    <text evidence="2">The sequence shown here is derived from an EMBL/GenBank/DDBJ whole genome shotgun (WGS) entry which is preliminary data.</text>
</comment>
<dbReference type="Proteomes" id="UP000248291">
    <property type="component" value="Unassembled WGS sequence"/>
</dbReference>
<protein>
    <recommendedName>
        <fullName evidence="1">Dual OB-containing domain-containing protein</fullName>
    </recommendedName>
</protein>
<evidence type="ECO:0000259" key="1">
    <source>
        <dbReference type="Pfam" id="PF22557"/>
    </source>
</evidence>
<sequence length="31" mass="3385">MPHTLDMVCLANSWKHGGRCIAGKIYGGDRP</sequence>
<dbReference type="Pfam" id="PF22557">
    <property type="entry name" value="DuOB"/>
    <property type="match status" value="1"/>
</dbReference>
<evidence type="ECO:0000313" key="3">
    <source>
        <dbReference type="Proteomes" id="UP000248291"/>
    </source>
</evidence>
<name>A0AAN4Q3X1_PSESF</name>
<feature type="domain" description="Dual OB-containing" evidence="1">
    <location>
        <begin position="6"/>
        <end position="25"/>
    </location>
</feature>